<dbReference type="InterPro" id="IPR012340">
    <property type="entry name" value="NA-bd_OB-fold"/>
</dbReference>
<evidence type="ECO:0000259" key="3">
    <source>
        <dbReference type="PROSITE" id="PS51857"/>
    </source>
</evidence>
<keyword evidence="2" id="KW-0812">Transmembrane</keyword>
<evidence type="ECO:0000256" key="2">
    <source>
        <dbReference type="SAM" id="Phobius"/>
    </source>
</evidence>
<dbReference type="PROSITE" id="PS51857">
    <property type="entry name" value="CSD_2"/>
    <property type="match status" value="1"/>
</dbReference>
<keyword evidence="2" id="KW-1133">Transmembrane helix</keyword>
<evidence type="ECO:0000313" key="5">
    <source>
        <dbReference type="Proteomes" id="UP000254055"/>
    </source>
</evidence>
<dbReference type="InterPro" id="IPR008613">
    <property type="entry name" value="Excalibur_Ca-bd_domain"/>
</dbReference>
<dbReference type="Gene3D" id="2.40.50.140">
    <property type="entry name" value="Nucleic acid-binding proteins"/>
    <property type="match status" value="1"/>
</dbReference>
<name>A0A378WGS3_9NEIS</name>
<keyword evidence="2" id="KW-0472">Membrane</keyword>
<keyword evidence="4" id="KW-0238">DNA-binding</keyword>
<dbReference type="InterPro" id="IPR002059">
    <property type="entry name" value="CSP_DNA-bd"/>
</dbReference>
<sequence>MRYHGTIMRWDYELGFGFIKEEQTKSEIFAHIGEFETENPPPRDGETVSFDIVSNSHGTEEAKNIEYTNRRRKPVEVEWETEDDSPKNLSLWLKGMVAALVGIPLLGAAGYYGLSYWQDQQTHSRATEVIVDEVADKMMAEREAWKRAVESSGSRRDASPFRCDGRTYCSQMQSFAEAQYFLQKCPNVKLDDDKDGVPCEEQFASEIKQAGMDKRDDGSIGAKLAGMFNGSDETKESRSGGIWSHGDGSHKKK</sequence>
<dbReference type="Pfam" id="PF05901">
    <property type="entry name" value="Excalibur"/>
    <property type="match status" value="1"/>
</dbReference>
<gene>
    <name evidence="4" type="ORF">NCTC12229_01021</name>
</gene>
<feature type="domain" description="CSD" evidence="3">
    <location>
        <begin position="2"/>
        <end position="67"/>
    </location>
</feature>
<organism evidence="4 5">
    <name type="scientific">Neisseria zoodegmatis</name>
    <dbReference type="NCBI Taxonomy" id="326523"/>
    <lineage>
        <taxon>Bacteria</taxon>
        <taxon>Pseudomonadati</taxon>
        <taxon>Pseudomonadota</taxon>
        <taxon>Betaproteobacteria</taxon>
        <taxon>Neisseriales</taxon>
        <taxon>Neisseriaceae</taxon>
        <taxon>Neisseria</taxon>
    </lineage>
</organism>
<dbReference type="OrthoDB" id="72963at2"/>
<dbReference type="RefSeq" id="WP_115133780.1">
    <property type="nucleotide sequence ID" value="NZ_UGRS01000001.1"/>
</dbReference>
<accession>A0A378WGS3</accession>
<reference evidence="4 5" key="1">
    <citation type="submission" date="2018-06" db="EMBL/GenBank/DDBJ databases">
        <authorList>
            <consortium name="Pathogen Informatics"/>
            <person name="Doyle S."/>
        </authorList>
    </citation>
    <scope>NUCLEOTIDE SEQUENCE [LARGE SCALE GENOMIC DNA]</scope>
    <source>
        <strain evidence="4 5">NCTC12229</strain>
    </source>
</reference>
<protein>
    <submittedName>
        <fullName evidence="4">Cold-shock dna-binding domain protein</fullName>
    </submittedName>
</protein>
<feature type="transmembrane region" description="Helical" evidence="2">
    <location>
        <begin position="91"/>
        <end position="114"/>
    </location>
</feature>
<dbReference type="Proteomes" id="UP000254055">
    <property type="component" value="Unassembled WGS sequence"/>
</dbReference>
<dbReference type="AlphaFoldDB" id="A0A378WGS3"/>
<dbReference type="Pfam" id="PF00313">
    <property type="entry name" value="CSD"/>
    <property type="match status" value="1"/>
</dbReference>
<feature type="region of interest" description="Disordered" evidence="1">
    <location>
        <begin position="208"/>
        <end position="253"/>
    </location>
</feature>
<dbReference type="EMBL" id="UGRS01000001">
    <property type="protein sequence ID" value="SUA36600.1"/>
    <property type="molecule type" value="Genomic_DNA"/>
</dbReference>
<dbReference type="SUPFAM" id="SSF50249">
    <property type="entry name" value="Nucleic acid-binding proteins"/>
    <property type="match status" value="1"/>
</dbReference>
<dbReference type="GO" id="GO:0003677">
    <property type="term" value="F:DNA binding"/>
    <property type="evidence" value="ECO:0007669"/>
    <property type="project" value="UniProtKB-KW"/>
</dbReference>
<evidence type="ECO:0000313" key="4">
    <source>
        <dbReference type="EMBL" id="SUA36600.1"/>
    </source>
</evidence>
<proteinExistence type="predicted"/>
<evidence type="ECO:0000256" key="1">
    <source>
        <dbReference type="SAM" id="MobiDB-lite"/>
    </source>
</evidence>